<evidence type="ECO:0000313" key="2">
    <source>
        <dbReference type="EMBL" id="UUI75808.1"/>
    </source>
</evidence>
<protein>
    <recommendedName>
        <fullName evidence="4">DUF3592 domain-containing protein</fullName>
    </recommendedName>
</protein>
<proteinExistence type="predicted"/>
<accession>A0ABY5L161</accession>
<keyword evidence="1" id="KW-0472">Membrane</keyword>
<dbReference type="EMBL" id="CP101988">
    <property type="protein sequence ID" value="UUI75808.1"/>
    <property type="molecule type" value="Genomic_DNA"/>
</dbReference>
<keyword evidence="3" id="KW-1185">Reference proteome</keyword>
<keyword evidence="1" id="KW-1133">Transmembrane helix</keyword>
<organism evidence="2 3">
    <name type="scientific">Cellulomonas chengniuliangii</name>
    <dbReference type="NCBI Taxonomy" id="2968084"/>
    <lineage>
        <taxon>Bacteria</taxon>
        <taxon>Bacillati</taxon>
        <taxon>Actinomycetota</taxon>
        <taxon>Actinomycetes</taxon>
        <taxon>Micrococcales</taxon>
        <taxon>Cellulomonadaceae</taxon>
        <taxon>Cellulomonas</taxon>
    </lineage>
</organism>
<gene>
    <name evidence="2" type="ORF">NP064_02520</name>
</gene>
<evidence type="ECO:0000256" key="1">
    <source>
        <dbReference type="SAM" id="Phobius"/>
    </source>
</evidence>
<evidence type="ECO:0000313" key="3">
    <source>
        <dbReference type="Proteomes" id="UP001316189"/>
    </source>
</evidence>
<evidence type="ECO:0008006" key="4">
    <source>
        <dbReference type="Google" id="ProtNLM"/>
    </source>
</evidence>
<keyword evidence="1" id="KW-0812">Transmembrane</keyword>
<feature type="transmembrane region" description="Helical" evidence="1">
    <location>
        <begin position="97"/>
        <end position="117"/>
    </location>
</feature>
<dbReference type="RefSeq" id="WP_227568086.1">
    <property type="nucleotide sequence ID" value="NZ_CP101988.1"/>
</dbReference>
<dbReference type="Proteomes" id="UP001316189">
    <property type="component" value="Chromosome"/>
</dbReference>
<name>A0ABY5L161_9CELL</name>
<sequence>MAAVTGTLALLLLLVVGWPVASRISFDARAEPGWAVVQSVLGGTVRAVHDADPDGPTFELDMDGVPVSSGQRVAVRYDPQDPQRVAPAASSVWSVEILVGGVVAVALGAVALSAAILGRRGPG</sequence>
<reference evidence="2 3" key="1">
    <citation type="submission" date="2022-07" db="EMBL/GenBank/DDBJ databases">
        <title>Novel species in genus cellulomonas.</title>
        <authorList>
            <person name="Ye L."/>
        </authorList>
    </citation>
    <scope>NUCLEOTIDE SEQUENCE [LARGE SCALE GENOMIC DNA]</scope>
    <source>
        <strain evidence="3">zg-Y338</strain>
    </source>
</reference>